<evidence type="ECO:0000259" key="3">
    <source>
        <dbReference type="SMART" id="SM00382"/>
    </source>
</evidence>
<dbReference type="KEGG" id="sky:D0C37_27465"/>
<dbReference type="GO" id="GO:0016887">
    <property type="term" value="F:ATP hydrolysis activity"/>
    <property type="evidence" value="ECO:0007669"/>
    <property type="project" value="InterPro"/>
</dbReference>
<feature type="compositionally biased region" description="Basic and acidic residues" evidence="2">
    <location>
        <begin position="1"/>
        <end position="10"/>
    </location>
</feature>
<dbReference type="PANTHER" id="PTHR23070">
    <property type="entry name" value="BCS1 AAA-TYPE ATPASE"/>
    <property type="match status" value="1"/>
</dbReference>
<dbReference type="InterPro" id="IPR027417">
    <property type="entry name" value="P-loop_NTPase"/>
</dbReference>
<dbReference type="Pfam" id="PF00004">
    <property type="entry name" value="AAA"/>
    <property type="match status" value="1"/>
</dbReference>
<comment type="similarity">
    <text evidence="1">Belongs to the AAA ATPase family. BCS1 subfamily.</text>
</comment>
<evidence type="ECO:0000313" key="5">
    <source>
        <dbReference type="Proteomes" id="UP000259636"/>
    </source>
</evidence>
<feature type="compositionally biased region" description="Low complexity" evidence="2">
    <location>
        <begin position="11"/>
        <end position="25"/>
    </location>
</feature>
<dbReference type="InterPro" id="IPR050747">
    <property type="entry name" value="Mitochondrial_chaperone_BCS1"/>
</dbReference>
<feature type="domain" description="AAA+ ATPase" evidence="3">
    <location>
        <begin position="203"/>
        <end position="340"/>
    </location>
</feature>
<dbReference type="SUPFAM" id="SSF52540">
    <property type="entry name" value="P-loop containing nucleoside triphosphate hydrolases"/>
    <property type="match status" value="1"/>
</dbReference>
<dbReference type="Gene3D" id="3.40.50.300">
    <property type="entry name" value="P-loop containing nucleotide triphosphate hydrolases"/>
    <property type="match status" value="1"/>
</dbReference>
<dbReference type="SMART" id="SM00382">
    <property type="entry name" value="AAA"/>
    <property type="match status" value="1"/>
</dbReference>
<dbReference type="InterPro" id="IPR003593">
    <property type="entry name" value="AAA+_ATPase"/>
</dbReference>
<dbReference type="Proteomes" id="UP000259636">
    <property type="component" value="Chromosome"/>
</dbReference>
<evidence type="ECO:0000256" key="1">
    <source>
        <dbReference type="ARBA" id="ARBA00007448"/>
    </source>
</evidence>
<feature type="region of interest" description="Disordered" evidence="2">
    <location>
        <begin position="1"/>
        <end position="25"/>
    </location>
</feature>
<gene>
    <name evidence="4" type="ORF">D0C37_27465</name>
</gene>
<dbReference type="InterPro" id="IPR003959">
    <property type="entry name" value="ATPase_AAA_core"/>
</dbReference>
<name>A0A385DJ56_9ACTN</name>
<organism evidence="4 5">
    <name type="scientific">Streptomyces koyangensis</name>
    <dbReference type="NCBI Taxonomy" id="188770"/>
    <lineage>
        <taxon>Bacteria</taxon>
        <taxon>Bacillati</taxon>
        <taxon>Actinomycetota</taxon>
        <taxon>Actinomycetes</taxon>
        <taxon>Kitasatosporales</taxon>
        <taxon>Streptomycetaceae</taxon>
        <taxon>Streptomyces</taxon>
        <taxon>Streptomyces aurantiacus group</taxon>
    </lineage>
</organism>
<reference evidence="4 5" key="1">
    <citation type="submission" date="2018-08" db="EMBL/GenBank/DDBJ databases">
        <authorList>
            <person name="Ferrada E.E."/>
            <person name="Latorre B.A."/>
        </authorList>
    </citation>
    <scope>NUCLEOTIDE SEQUENCE [LARGE SCALE GENOMIC DNA]</scope>
    <source>
        <strain evidence="4 5">VK-A60T</strain>
    </source>
</reference>
<dbReference type="GeneID" id="300117869"/>
<dbReference type="GO" id="GO:0005524">
    <property type="term" value="F:ATP binding"/>
    <property type="evidence" value="ECO:0007669"/>
    <property type="project" value="InterPro"/>
</dbReference>
<evidence type="ECO:0000256" key="2">
    <source>
        <dbReference type="SAM" id="MobiDB-lite"/>
    </source>
</evidence>
<sequence length="389" mass="41849">MADMAEHQETPIETTTPAPARTPDALPAPLAGLLETRLNLDGDCSPVDVVDALFLSRFATGEQAYAHSGTVEKLKPGAPELPEGATVVRTVKDGDRGRVLAEGEGWTMLVSRWTRGCELTVTATSPELAADLVKKTLDGAEDEPDPQPEDVAMGFWYLSPRRGPYRTTRQISAGTWEEVRGNYTAPVAEAMDGLMKTTPDEVAGRLLLLHGPPGTGKTSALRTLARSWRDWCQVDCVLDPERLFSDVGYLMDIAIGEDGGDGEARWRLLLLEDCDELIRGEAKSSTGQALSRLLNLTDGLLGQGRNVLVGVTTNEPLERLHPAVVRPGRCLARIEVGALTRDEAVSWLGTSEGVGREGATLAELYALRRGTGPTDLPDQRAAADAGLYL</sequence>
<dbReference type="AlphaFoldDB" id="A0A385DJ56"/>
<dbReference type="RefSeq" id="WP_117350504.1">
    <property type="nucleotide sequence ID" value="NZ_CP031742.1"/>
</dbReference>
<evidence type="ECO:0000313" key="4">
    <source>
        <dbReference type="EMBL" id="AXQ57969.1"/>
    </source>
</evidence>
<dbReference type="InterPro" id="IPR045969">
    <property type="entry name" value="DUF5925"/>
</dbReference>
<protein>
    <submittedName>
        <fullName evidence="4">AAA family ATPase</fullName>
    </submittedName>
</protein>
<dbReference type="EMBL" id="CP031742">
    <property type="protein sequence ID" value="AXQ57969.1"/>
    <property type="molecule type" value="Genomic_DNA"/>
</dbReference>
<accession>A0A385DJ56</accession>
<proteinExistence type="inferred from homology"/>
<dbReference type="Pfam" id="PF19347">
    <property type="entry name" value="DUF5925"/>
    <property type="match status" value="1"/>
</dbReference>